<feature type="transmembrane region" description="Helical" evidence="3">
    <location>
        <begin position="308"/>
        <end position="332"/>
    </location>
</feature>
<dbReference type="SUPFAM" id="SSF103473">
    <property type="entry name" value="MFS general substrate transporter"/>
    <property type="match status" value="1"/>
</dbReference>
<dbReference type="GO" id="GO:0016020">
    <property type="term" value="C:membrane"/>
    <property type="evidence" value="ECO:0007669"/>
    <property type="project" value="UniProtKB-SubCell"/>
</dbReference>
<gene>
    <name evidence="5" type="ORF">GBAR_LOCUS28264</name>
</gene>
<keyword evidence="6" id="KW-1185">Reference proteome</keyword>
<dbReference type="PROSITE" id="PS50850">
    <property type="entry name" value="MFS"/>
    <property type="match status" value="1"/>
</dbReference>
<accession>A0AA35XI32</accession>
<dbReference type="AlphaFoldDB" id="A0AA35XI32"/>
<feature type="region of interest" description="Disordered" evidence="2">
    <location>
        <begin position="477"/>
        <end position="509"/>
    </location>
</feature>
<dbReference type="Gene3D" id="1.20.1250.20">
    <property type="entry name" value="MFS general substrate transporter like domains"/>
    <property type="match status" value="2"/>
</dbReference>
<dbReference type="GO" id="GO:0022857">
    <property type="term" value="F:transmembrane transporter activity"/>
    <property type="evidence" value="ECO:0007669"/>
    <property type="project" value="InterPro"/>
</dbReference>
<evidence type="ECO:0000259" key="4">
    <source>
        <dbReference type="PROSITE" id="PS50850"/>
    </source>
</evidence>
<feature type="domain" description="Major facilitator superfamily (MFS) profile" evidence="4">
    <location>
        <begin position="21"/>
        <end position="467"/>
    </location>
</feature>
<comment type="caution">
    <text evidence="5">The sequence shown here is derived from an EMBL/GenBank/DDBJ whole genome shotgun (WGS) entry which is preliminary data.</text>
</comment>
<feature type="transmembrane region" description="Helical" evidence="3">
    <location>
        <begin position="58"/>
        <end position="77"/>
    </location>
</feature>
<feature type="transmembrane region" description="Helical" evidence="3">
    <location>
        <begin position="369"/>
        <end position="390"/>
    </location>
</feature>
<proteinExistence type="predicted"/>
<sequence length="509" mass="54462">MASLNLRPDQFSLLGHRIHYAWAIVAITAVMRLVSSSFRMSFPAIVPIISEVFGWSEGVILLAFSLQWVVSGAFGPPSGWLGDRYGARFTMTLGASLYIAGMVLTGFMTEIWQLYLFFGVLLSASMGIFQVPLTVAVTSWFRRHLGLGMGILQGSQGFGPVIAPPVMLGLVAFFTFGPGKEWTGLFPWLEPDTIGLRMAFWIPGIVGGVILLLLTRIFYNSPEDAGLRQLGADASEAPRRAPTTGVGAKERARVFLQQVRKTPAFWNLVGIHYWGCAGHSIVIVFLPIMVVEALRPVGGYQGIQDPALLSATAIGAGAAATMSLVSTFTRFGVPIAADLFGSKWVMAICFALQFAPVGILFFADSPWMFYLFAILFGIGFGGEMSAFPIINRQYYGSAPIGSAYGFQMMGAGAGMASGAGLGSLLLIGVRELGFPTFLDNPYCWTILLSFVMSLGGVVAILFLPNTHKHQVPDWEEQLAPEFRTGAAPASPAPAADGGSPAPATSGNDN</sequence>
<feature type="transmembrane region" description="Helical" evidence="3">
    <location>
        <begin position="198"/>
        <end position="219"/>
    </location>
</feature>
<keyword evidence="3" id="KW-1133">Transmembrane helix</keyword>
<keyword evidence="3" id="KW-0812">Transmembrane</keyword>
<dbReference type="Pfam" id="PF07690">
    <property type="entry name" value="MFS_1"/>
    <property type="match status" value="1"/>
</dbReference>
<comment type="subcellular location">
    <subcellularLocation>
        <location evidence="1">Membrane</location>
        <topology evidence="1">Multi-pass membrane protein</topology>
    </subcellularLocation>
</comment>
<feature type="transmembrane region" description="Helical" evidence="3">
    <location>
        <begin position="265"/>
        <end position="288"/>
    </location>
</feature>
<evidence type="ECO:0000313" key="5">
    <source>
        <dbReference type="EMBL" id="CAI8051627.1"/>
    </source>
</evidence>
<dbReference type="InterPro" id="IPR050327">
    <property type="entry name" value="Proton-linked_MCT"/>
</dbReference>
<dbReference type="PANTHER" id="PTHR11360">
    <property type="entry name" value="MONOCARBOXYLATE TRANSPORTER"/>
    <property type="match status" value="1"/>
</dbReference>
<dbReference type="InterPro" id="IPR011701">
    <property type="entry name" value="MFS"/>
</dbReference>
<dbReference type="InterPro" id="IPR036259">
    <property type="entry name" value="MFS_trans_sf"/>
</dbReference>
<dbReference type="PANTHER" id="PTHR11360:SF290">
    <property type="entry name" value="MONOCARBOXYLATE MFS PERMEASE"/>
    <property type="match status" value="1"/>
</dbReference>
<feature type="compositionally biased region" description="Low complexity" evidence="2">
    <location>
        <begin position="485"/>
        <end position="509"/>
    </location>
</feature>
<dbReference type="InterPro" id="IPR020846">
    <property type="entry name" value="MFS_dom"/>
</dbReference>
<evidence type="ECO:0000313" key="6">
    <source>
        <dbReference type="Proteomes" id="UP001174909"/>
    </source>
</evidence>
<evidence type="ECO:0000256" key="1">
    <source>
        <dbReference type="ARBA" id="ARBA00004141"/>
    </source>
</evidence>
<feature type="transmembrane region" description="Helical" evidence="3">
    <location>
        <begin position="411"/>
        <end position="429"/>
    </location>
</feature>
<feature type="transmembrane region" description="Helical" evidence="3">
    <location>
        <begin position="89"/>
        <end position="108"/>
    </location>
</feature>
<evidence type="ECO:0000256" key="3">
    <source>
        <dbReference type="SAM" id="Phobius"/>
    </source>
</evidence>
<dbReference type="Proteomes" id="UP001174909">
    <property type="component" value="Unassembled WGS sequence"/>
</dbReference>
<feature type="transmembrane region" description="Helical" evidence="3">
    <location>
        <begin position="158"/>
        <end position="178"/>
    </location>
</feature>
<protein>
    <submittedName>
        <fullName evidence="5">Uncharacterized MFS-type transporter YbfB</fullName>
    </submittedName>
</protein>
<reference evidence="5" key="1">
    <citation type="submission" date="2023-03" db="EMBL/GenBank/DDBJ databases">
        <authorList>
            <person name="Steffen K."/>
            <person name="Cardenas P."/>
        </authorList>
    </citation>
    <scope>NUCLEOTIDE SEQUENCE</scope>
</reference>
<feature type="transmembrane region" description="Helical" evidence="3">
    <location>
        <begin position="114"/>
        <end position="137"/>
    </location>
</feature>
<dbReference type="EMBL" id="CASHTH010003953">
    <property type="protein sequence ID" value="CAI8051627.1"/>
    <property type="molecule type" value="Genomic_DNA"/>
</dbReference>
<feature type="transmembrane region" description="Helical" evidence="3">
    <location>
        <begin position="344"/>
        <end position="363"/>
    </location>
</feature>
<name>A0AA35XI32_GEOBA</name>
<feature type="transmembrane region" description="Helical" evidence="3">
    <location>
        <begin position="20"/>
        <end position="38"/>
    </location>
</feature>
<feature type="transmembrane region" description="Helical" evidence="3">
    <location>
        <begin position="441"/>
        <end position="463"/>
    </location>
</feature>
<evidence type="ECO:0000256" key="2">
    <source>
        <dbReference type="SAM" id="MobiDB-lite"/>
    </source>
</evidence>
<keyword evidence="3" id="KW-0472">Membrane</keyword>
<organism evidence="5 6">
    <name type="scientific">Geodia barretti</name>
    <name type="common">Barrett's horny sponge</name>
    <dbReference type="NCBI Taxonomy" id="519541"/>
    <lineage>
        <taxon>Eukaryota</taxon>
        <taxon>Metazoa</taxon>
        <taxon>Porifera</taxon>
        <taxon>Demospongiae</taxon>
        <taxon>Heteroscleromorpha</taxon>
        <taxon>Tetractinellida</taxon>
        <taxon>Astrophorina</taxon>
        <taxon>Geodiidae</taxon>
        <taxon>Geodia</taxon>
    </lineage>
</organism>